<dbReference type="Proteomes" id="UP001527925">
    <property type="component" value="Unassembled WGS sequence"/>
</dbReference>
<organism evidence="3 4">
    <name type="scientific">Polyrhizophydium stewartii</name>
    <dbReference type="NCBI Taxonomy" id="2732419"/>
    <lineage>
        <taxon>Eukaryota</taxon>
        <taxon>Fungi</taxon>
        <taxon>Fungi incertae sedis</taxon>
        <taxon>Chytridiomycota</taxon>
        <taxon>Chytridiomycota incertae sedis</taxon>
        <taxon>Chytridiomycetes</taxon>
        <taxon>Rhizophydiales</taxon>
        <taxon>Rhizophydiales incertae sedis</taxon>
        <taxon>Polyrhizophydium</taxon>
    </lineage>
</organism>
<feature type="compositionally biased region" description="Low complexity" evidence="1">
    <location>
        <begin position="79"/>
        <end position="115"/>
    </location>
</feature>
<gene>
    <name evidence="3" type="ORF">HK105_200750</name>
</gene>
<evidence type="ECO:0000313" key="3">
    <source>
        <dbReference type="EMBL" id="KAL2919833.1"/>
    </source>
</evidence>
<dbReference type="Gene3D" id="1.10.472.10">
    <property type="entry name" value="Cyclin-like"/>
    <property type="match status" value="1"/>
</dbReference>
<dbReference type="InterPro" id="IPR036915">
    <property type="entry name" value="Cyclin-like_sf"/>
</dbReference>
<keyword evidence="2" id="KW-0812">Transmembrane</keyword>
<keyword evidence="2" id="KW-1133">Transmembrane helix</keyword>
<dbReference type="InterPro" id="IPR013922">
    <property type="entry name" value="Cyclin_PHO80-like"/>
</dbReference>
<dbReference type="CDD" id="cd20557">
    <property type="entry name" value="CYCLIN_ScPCL1-like"/>
    <property type="match status" value="1"/>
</dbReference>
<dbReference type="PANTHER" id="PTHR15615:SF27">
    <property type="entry name" value="PHO85 CYCLIN CLG1"/>
    <property type="match status" value="1"/>
</dbReference>
<dbReference type="EMBL" id="JADGIZ020000002">
    <property type="protein sequence ID" value="KAL2919833.1"/>
    <property type="molecule type" value="Genomic_DNA"/>
</dbReference>
<dbReference type="SUPFAM" id="SSF47954">
    <property type="entry name" value="Cyclin-like"/>
    <property type="match status" value="1"/>
</dbReference>
<evidence type="ECO:0000313" key="4">
    <source>
        <dbReference type="Proteomes" id="UP001527925"/>
    </source>
</evidence>
<reference evidence="3 4" key="1">
    <citation type="submission" date="2023-09" db="EMBL/GenBank/DDBJ databases">
        <title>Pangenome analysis of Batrachochytrium dendrobatidis and related Chytrids.</title>
        <authorList>
            <person name="Yacoub M.N."/>
            <person name="Stajich J.E."/>
            <person name="James T.Y."/>
        </authorList>
    </citation>
    <scope>NUCLEOTIDE SEQUENCE [LARGE SCALE GENOMIC DNA]</scope>
    <source>
        <strain evidence="3 4">JEL0888</strain>
    </source>
</reference>
<proteinExistence type="predicted"/>
<feature type="transmembrane region" description="Helical" evidence="2">
    <location>
        <begin position="450"/>
        <end position="472"/>
    </location>
</feature>
<feature type="region of interest" description="Disordered" evidence="1">
    <location>
        <begin position="155"/>
        <end position="247"/>
    </location>
</feature>
<sequence>MSRRERRRQQSLRDRDEHMWRLGRQLSDPLGDYRRFLERLRQTGFGSSDFLAIPVNLVELTASLIVSLLTGRRQPHATAAASSPAGSAAPSAAASAPSSPSARARAGRAWARSGGLSHQSPLEQLMSEPEDLGSFSDGAFRPLIAARLAVPGRGAAADAHAEHQTHDDDNNSGSGIGNDVDSGGQTASRRNAARRSGSSSAAPSAVPSPATKGKVTSKQQPPTPPSDSVGSPARSASLPGGATSHADLASQGDEAIRRFILRVISQTQLSCSTFIFALLLTYRLNQKERAERLTGSRVLSPAQQERRADIARYGGHIETFLASVICADKYLYDATYTDHDWVEFVDNRFSLHDINAMERVFLERLDYNLFVREADFDQFLTYLDLMLCIRQLSHWRSWGSLTYGDLLRLSYRLAPTSFLRHSRLAMPSALQPYDALVLLVSHLARIVVQYLAAVLAAVGVAAAAAAAARVLMPMWAEYASRQSALGASASQGRPAATPFTAGAVGDPGGGGG</sequence>
<evidence type="ECO:0000256" key="2">
    <source>
        <dbReference type="SAM" id="Phobius"/>
    </source>
</evidence>
<protein>
    <submittedName>
        <fullName evidence="3">Uncharacterized protein</fullName>
    </submittedName>
</protein>
<feature type="compositionally biased region" description="Low complexity" evidence="1">
    <location>
        <begin position="187"/>
        <end position="210"/>
    </location>
</feature>
<comment type="caution">
    <text evidence="3">The sequence shown here is derived from an EMBL/GenBank/DDBJ whole genome shotgun (WGS) entry which is preliminary data.</text>
</comment>
<keyword evidence="2" id="KW-0472">Membrane</keyword>
<feature type="compositionally biased region" description="Basic and acidic residues" evidence="1">
    <location>
        <begin position="159"/>
        <end position="169"/>
    </location>
</feature>
<name>A0ABR4NJY6_9FUNG</name>
<keyword evidence="4" id="KW-1185">Reference proteome</keyword>
<evidence type="ECO:0000256" key="1">
    <source>
        <dbReference type="SAM" id="MobiDB-lite"/>
    </source>
</evidence>
<accession>A0ABR4NJY6</accession>
<dbReference type="PANTHER" id="PTHR15615">
    <property type="match status" value="1"/>
</dbReference>
<feature type="region of interest" description="Disordered" evidence="1">
    <location>
        <begin position="79"/>
        <end position="121"/>
    </location>
</feature>